<dbReference type="CDD" id="cd06259">
    <property type="entry name" value="YdcF-like"/>
    <property type="match status" value="1"/>
</dbReference>
<keyword evidence="4" id="KW-1185">Reference proteome</keyword>
<comment type="caution">
    <text evidence="3">The sequence shown here is derived from an EMBL/GenBank/DDBJ whole genome shotgun (WGS) entry which is preliminary data.</text>
</comment>
<dbReference type="RefSeq" id="WP_343791611.1">
    <property type="nucleotide sequence ID" value="NZ_BAAAEU010000015.1"/>
</dbReference>
<dbReference type="Pfam" id="PF02698">
    <property type="entry name" value="DUF218"/>
    <property type="match status" value="1"/>
</dbReference>
<accession>A0ABN1INJ7</accession>
<name>A0ABN1INJ7_9GAMM</name>
<protein>
    <recommendedName>
        <fullName evidence="2">DUF218 domain-containing protein</fullName>
    </recommendedName>
</protein>
<feature type="domain" description="DUF218" evidence="2">
    <location>
        <begin position="80"/>
        <end position="242"/>
    </location>
</feature>
<keyword evidence="1" id="KW-1133">Transmembrane helix</keyword>
<organism evidence="3 4">
    <name type="scientific">Dokdonella soli</name>
    <dbReference type="NCBI Taxonomy" id="529810"/>
    <lineage>
        <taxon>Bacteria</taxon>
        <taxon>Pseudomonadati</taxon>
        <taxon>Pseudomonadota</taxon>
        <taxon>Gammaproteobacteria</taxon>
        <taxon>Lysobacterales</taxon>
        <taxon>Rhodanobacteraceae</taxon>
        <taxon>Dokdonella</taxon>
    </lineage>
</organism>
<dbReference type="InterPro" id="IPR003848">
    <property type="entry name" value="DUF218"/>
</dbReference>
<reference evidence="3 4" key="1">
    <citation type="journal article" date="2019" name="Int. J. Syst. Evol. Microbiol.">
        <title>The Global Catalogue of Microorganisms (GCM) 10K type strain sequencing project: providing services to taxonomists for standard genome sequencing and annotation.</title>
        <authorList>
            <consortium name="The Broad Institute Genomics Platform"/>
            <consortium name="The Broad Institute Genome Sequencing Center for Infectious Disease"/>
            <person name="Wu L."/>
            <person name="Ma J."/>
        </authorList>
    </citation>
    <scope>NUCLEOTIDE SEQUENCE [LARGE SCALE GENOMIC DNA]</scope>
    <source>
        <strain evidence="3 4">JCM 15421</strain>
    </source>
</reference>
<keyword evidence="1" id="KW-0812">Transmembrane</keyword>
<dbReference type="EMBL" id="BAAAEU010000015">
    <property type="protein sequence ID" value="GAA0717770.1"/>
    <property type="molecule type" value="Genomic_DNA"/>
</dbReference>
<dbReference type="Gene3D" id="3.40.50.620">
    <property type="entry name" value="HUPs"/>
    <property type="match status" value="1"/>
</dbReference>
<evidence type="ECO:0000256" key="1">
    <source>
        <dbReference type="SAM" id="Phobius"/>
    </source>
</evidence>
<sequence>MPLTRLIDAVLSPLGFGLLLALALWLGRRRLSRGLWYAGFALEALCLLLAAPLGANALVALEERRAPPAIACAAPAPATVVLLAGGVRRPPHDADDVGALNAASVQRTIDAAALVLATPGTELVISGGIRPGDDVAESTLMAALARRLGVPPVSIRIETGSRTTWQNAQHVRALAPAAPERIWLVTSALHMPRALVAFRAVGFVPCAHPVDFRAAPFREFADLLPRGGAIAASEAALHELAGEIAYRWRAAYGSAVGD</sequence>
<feature type="transmembrane region" description="Helical" evidence="1">
    <location>
        <begin position="34"/>
        <end position="55"/>
    </location>
</feature>
<proteinExistence type="predicted"/>
<dbReference type="PANTHER" id="PTHR30336">
    <property type="entry name" value="INNER MEMBRANE PROTEIN, PROBABLE PERMEASE"/>
    <property type="match status" value="1"/>
</dbReference>
<evidence type="ECO:0000313" key="4">
    <source>
        <dbReference type="Proteomes" id="UP001501523"/>
    </source>
</evidence>
<dbReference type="InterPro" id="IPR014729">
    <property type="entry name" value="Rossmann-like_a/b/a_fold"/>
</dbReference>
<dbReference type="Proteomes" id="UP001501523">
    <property type="component" value="Unassembled WGS sequence"/>
</dbReference>
<dbReference type="PANTHER" id="PTHR30336:SF4">
    <property type="entry name" value="ENVELOPE BIOGENESIS FACTOR ELYC"/>
    <property type="match status" value="1"/>
</dbReference>
<keyword evidence="1" id="KW-0472">Membrane</keyword>
<evidence type="ECO:0000259" key="2">
    <source>
        <dbReference type="Pfam" id="PF02698"/>
    </source>
</evidence>
<feature type="transmembrane region" description="Helical" evidence="1">
    <location>
        <begin position="6"/>
        <end position="27"/>
    </location>
</feature>
<evidence type="ECO:0000313" key="3">
    <source>
        <dbReference type="EMBL" id="GAA0717770.1"/>
    </source>
</evidence>
<gene>
    <name evidence="3" type="ORF">GCM10009105_25060</name>
</gene>
<dbReference type="InterPro" id="IPR051599">
    <property type="entry name" value="Cell_Envelope_Assoc"/>
</dbReference>